<evidence type="ECO:0000256" key="6">
    <source>
        <dbReference type="SAM" id="Phobius"/>
    </source>
</evidence>
<dbReference type="Gene3D" id="1.20.5.1930">
    <property type="match status" value="1"/>
</dbReference>
<feature type="transmembrane region" description="Helical" evidence="6">
    <location>
        <begin position="206"/>
        <end position="228"/>
    </location>
</feature>
<dbReference type="PANTHER" id="PTHR24421:SF63">
    <property type="entry name" value="SENSOR HISTIDINE KINASE DESK"/>
    <property type="match status" value="1"/>
</dbReference>
<keyword evidence="3" id="KW-0902">Two-component regulatory system</keyword>
<dbReference type="STRING" id="1184609.KILIM_015_00260"/>
<comment type="caution">
    <text evidence="8">The sequence shown here is derived from an EMBL/GenBank/DDBJ whole genome shotgun (WGS) entry which is preliminary data.</text>
</comment>
<feature type="transmembrane region" description="Helical" evidence="6">
    <location>
        <begin position="183"/>
        <end position="200"/>
    </location>
</feature>
<dbReference type="Gene3D" id="3.30.565.10">
    <property type="entry name" value="Histidine kinase-like ATPase, C-terminal domain"/>
    <property type="match status" value="1"/>
</dbReference>
<dbReference type="GO" id="GO:0046983">
    <property type="term" value="F:protein dimerization activity"/>
    <property type="evidence" value="ECO:0007669"/>
    <property type="project" value="InterPro"/>
</dbReference>
<feature type="compositionally biased region" description="Polar residues" evidence="5">
    <location>
        <begin position="441"/>
        <end position="452"/>
    </location>
</feature>
<evidence type="ECO:0000256" key="5">
    <source>
        <dbReference type="SAM" id="MobiDB-lite"/>
    </source>
</evidence>
<evidence type="ECO:0000256" key="4">
    <source>
        <dbReference type="SAM" id="Coils"/>
    </source>
</evidence>
<keyword evidence="4" id="KW-0175">Coiled coil</keyword>
<keyword evidence="1" id="KW-0808">Transferase</keyword>
<feature type="region of interest" description="Disordered" evidence="5">
    <location>
        <begin position="18"/>
        <end position="40"/>
    </location>
</feature>
<evidence type="ECO:0000313" key="8">
    <source>
        <dbReference type="EMBL" id="GAB94966.1"/>
    </source>
</evidence>
<reference evidence="8 9" key="1">
    <citation type="submission" date="2012-08" db="EMBL/GenBank/DDBJ databases">
        <title>Whole genome shotgun sequence of Kineosphaera limosa NBRC 100340.</title>
        <authorList>
            <person name="Yoshida I."/>
            <person name="Isaki S."/>
            <person name="Hosoyama A."/>
            <person name="Tsuchikane K."/>
            <person name="Katsumata H."/>
            <person name="Ando Y."/>
            <person name="Ohji S."/>
            <person name="Hamada M."/>
            <person name="Tamura T."/>
            <person name="Yamazoe A."/>
            <person name="Yamazaki S."/>
            <person name="Fujita N."/>
        </authorList>
    </citation>
    <scope>NUCLEOTIDE SEQUENCE [LARGE SCALE GENOMIC DNA]</scope>
    <source>
        <strain evidence="8 9">NBRC 100340</strain>
    </source>
</reference>
<dbReference type="PANTHER" id="PTHR24421">
    <property type="entry name" value="NITRATE/NITRITE SENSOR PROTEIN NARX-RELATED"/>
    <property type="match status" value="1"/>
</dbReference>
<proteinExistence type="predicted"/>
<protein>
    <submittedName>
        <fullName evidence="8">Putative two-component histidine kinase</fullName>
    </submittedName>
</protein>
<feature type="coiled-coil region" evidence="4">
    <location>
        <begin position="227"/>
        <end position="254"/>
    </location>
</feature>
<keyword evidence="6" id="KW-0812">Transmembrane</keyword>
<keyword evidence="6" id="KW-0472">Membrane</keyword>
<keyword evidence="6" id="KW-1133">Transmembrane helix</keyword>
<evidence type="ECO:0000256" key="3">
    <source>
        <dbReference type="ARBA" id="ARBA00023012"/>
    </source>
</evidence>
<name>K6WME3_9MICO</name>
<feature type="transmembrane region" description="Helical" evidence="6">
    <location>
        <begin position="143"/>
        <end position="171"/>
    </location>
</feature>
<evidence type="ECO:0000259" key="7">
    <source>
        <dbReference type="Pfam" id="PF07730"/>
    </source>
</evidence>
<feature type="domain" description="Signal transduction histidine kinase subgroup 3 dimerisation and phosphoacceptor" evidence="7">
    <location>
        <begin position="249"/>
        <end position="313"/>
    </location>
</feature>
<dbReference type="eggNOG" id="COG4585">
    <property type="taxonomic scope" value="Bacteria"/>
</dbReference>
<dbReference type="GO" id="GO:0016020">
    <property type="term" value="C:membrane"/>
    <property type="evidence" value="ECO:0007669"/>
    <property type="project" value="InterPro"/>
</dbReference>
<organism evidence="8 9">
    <name type="scientific">Kineosphaera limosa NBRC 100340</name>
    <dbReference type="NCBI Taxonomy" id="1184609"/>
    <lineage>
        <taxon>Bacteria</taxon>
        <taxon>Bacillati</taxon>
        <taxon>Actinomycetota</taxon>
        <taxon>Actinomycetes</taxon>
        <taxon>Micrococcales</taxon>
        <taxon>Dermatophilaceae</taxon>
        <taxon>Kineosphaera</taxon>
    </lineage>
</organism>
<keyword evidence="9" id="KW-1185">Reference proteome</keyword>
<gene>
    <name evidence="8" type="ORF">KILIM_015_00260</name>
</gene>
<dbReference type="AlphaFoldDB" id="K6WME3"/>
<dbReference type="InterPro" id="IPR050482">
    <property type="entry name" value="Sensor_HK_TwoCompSys"/>
</dbReference>
<dbReference type="CDD" id="cd16917">
    <property type="entry name" value="HATPase_UhpB-NarQ-NarX-like"/>
    <property type="match status" value="1"/>
</dbReference>
<dbReference type="SUPFAM" id="SSF55874">
    <property type="entry name" value="ATPase domain of HSP90 chaperone/DNA topoisomerase II/histidine kinase"/>
    <property type="match status" value="1"/>
</dbReference>
<feature type="transmembrane region" description="Helical" evidence="6">
    <location>
        <begin position="104"/>
        <end position="123"/>
    </location>
</feature>
<sequence length="452" mass="47350">MRGERAAEDVLPARVTVAAMTSPSADPGPPNGAPGGLADGVDRRDDPLVGDVLVGDVADAGRRDEALAAGDLRQRRITAAYAIAFLVFLAFPAVELWSEGGWRAAVGLPLLALFVLAYAGGYLGRLLGMRAFRWLTRAGPWPWLIGLTALAAGLTAILGLPGLTCLTYVAAGAGATLPTRQSLSAIAACGMAMFIGTLAYTGSWLWASGLAFWTAGIGAIVWGSVAMSRHSDALTRAREEKAELAVELERTRLARDLHDILGHSLTVITVKAELAGRLIDTDPAQAKAEIIDLERLARDALADVRTTVSGYRQLSLPTELIRARKALQSAGITARVPGAADLVDTRLRDLFAWVVREGVTNVVRHSGASTCEITLGADEVVVRDDGTGPGGEMEPGNGLTGLRERARQVGAQATAGRAADGGFELCVRATEPAPPRPTAPSSLATKTQESAR</sequence>
<evidence type="ECO:0000256" key="1">
    <source>
        <dbReference type="ARBA" id="ARBA00022679"/>
    </source>
</evidence>
<evidence type="ECO:0000313" key="9">
    <source>
        <dbReference type="Proteomes" id="UP000008366"/>
    </source>
</evidence>
<feature type="transmembrane region" description="Helical" evidence="6">
    <location>
        <begin position="79"/>
        <end position="97"/>
    </location>
</feature>
<dbReference type="EMBL" id="BAHD01000015">
    <property type="protein sequence ID" value="GAB94966.1"/>
    <property type="molecule type" value="Genomic_DNA"/>
</dbReference>
<dbReference type="InterPro" id="IPR011712">
    <property type="entry name" value="Sig_transdc_His_kin_sub3_dim/P"/>
</dbReference>
<dbReference type="GO" id="GO:0000155">
    <property type="term" value="F:phosphorelay sensor kinase activity"/>
    <property type="evidence" value="ECO:0007669"/>
    <property type="project" value="InterPro"/>
</dbReference>
<accession>K6WME3</accession>
<feature type="region of interest" description="Disordered" evidence="5">
    <location>
        <begin position="428"/>
        <end position="452"/>
    </location>
</feature>
<evidence type="ECO:0000256" key="2">
    <source>
        <dbReference type="ARBA" id="ARBA00022777"/>
    </source>
</evidence>
<dbReference type="Pfam" id="PF07730">
    <property type="entry name" value="HisKA_3"/>
    <property type="match status" value="1"/>
</dbReference>
<dbReference type="InterPro" id="IPR036890">
    <property type="entry name" value="HATPase_C_sf"/>
</dbReference>
<dbReference type="Proteomes" id="UP000008366">
    <property type="component" value="Unassembled WGS sequence"/>
</dbReference>
<keyword evidence="2 8" id="KW-0418">Kinase</keyword>